<feature type="transmembrane region" description="Helical" evidence="6">
    <location>
        <begin position="414"/>
        <end position="433"/>
    </location>
</feature>
<dbReference type="Gene3D" id="3.30.460.20">
    <property type="entry name" value="CorA soluble domain-like"/>
    <property type="match status" value="1"/>
</dbReference>
<accession>A0A1X2G8I5</accession>
<dbReference type="Pfam" id="PF01544">
    <property type="entry name" value="CorA"/>
    <property type="match status" value="1"/>
</dbReference>
<protein>
    <submittedName>
        <fullName evidence="7">Cora-domain-containing protein</fullName>
    </submittedName>
</protein>
<comment type="caution">
    <text evidence="7">The sequence shown here is derived from an EMBL/GenBank/DDBJ whole genome shotgun (WGS) entry which is preliminary data.</text>
</comment>
<name>A0A1X2G8I5_9FUNG</name>
<dbReference type="PANTHER" id="PTHR21535">
    <property type="entry name" value="MAGNESIUM AND COBALT TRANSPORT PROTEIN/MITOCHONDRIAL IMPORT INNER MEMBRANE TRANSLOCASE SUBUNIT TIM8"/>
    <property type="match status" value="1"/>
</dbReference>
<comment type="subcellular location">
    <subcellularLocation>
        <location evidence="1">Membrane</location>
        <topology evidence="1">Multi-pass membrane protein</topology>
    </subcellularLocation>
</comment>
<dbReference type="GO" id="GO:0015095">
    <property type="term" value="F:magnesium ion transmembrane transporter activity"/>
    <property type="evidence" value="ECO:0007669"/>
    <property type="project" value="InterPro"/>
</dbReference>
<evidence type="ECO:0000256" key="1">
    <source>
        <dbReference type="ARBA" id="ARBA00004141"/>
    </source>
</evidence>
<dbReference type="InterPro" id="IPR045861">
    <property type="entry name" value="CorA_cytoplasmic_dom"/>
</dbReference>
<dbReference type="SUPFAM" id="SSF143865">
    <property type="entry name" value="CorA soluble domain-like"/>
    <property type="match status" value="1"/>
</dbReference>
<dbReference type="EMBL" id="MCGT01000032">
    <property type="protein sequence ID" value="ORX47758.1"/>
    <property type="molecule type" value="Genomic_DNA"/>
</dbReference>
<dbReference type="OrthoDB" id="29879at2759"/>
<dbReference type="CDD" id="cd12829">
    <property type="entry name" value="Alr1p-like"/>
    <property type="match status" value="1"/>
</dbReference>
<dbReference type="STRING" id="101127.A0A1X2G8I5"/>
<organism evidence="7 8">
    <name type="scientific">Hesseltinella vesiculosa</name>
    <dbReference type="NCBI Taxonomy" id="101127"/>
    <lineage>
        <taxon>Eukaryota</taxon>
        <taxon>Fungi</taxon>
        <taxon>Fungi incertae sedis</taxon>
        <taxon>Mucoromycota</taxon>
        <taxon>Mucoromycotina</taxon>
        <taxon>Mucoromycetes</taxon>
        <taxon>Mucorales</taxon>
        <taxon>Cunninghamellaceae</taxon>
        <taxon>Hesseltinella</taxon>
    </lineage>
</organism>
<keyword evidence="5 6" id="KW-0472">Membrane</keyword>
<dbReference type="PANTHER" id="PTHR21535:SF51">
    <property type="entry name" value="MANGANESE RESISTANCE PROTEIN MNR2"/>
    <property type="match status" value="1"/>
</dbReference>
<dbReference type="GO" id="GO:0016020">
    <property type="term" value="C:membrane"/>
    <property type="evidence" value="ECO:0007669"/>
    <property type="project" value="UniProtKB-SubCell"/>
</dbReference>
<evidence type="ECO:0000313" key="8">
    <source>
        <dbReference type="Proteomes" id="UP000242146"/>
    </source>
</evidence>
<dbReference type="GO" id="GO:0010961">
    <property type="term" value="P:intracellular magnesium ion homeostasis"/>
    <property type="evidence" value="ECO:0007669"/>
    <property type="project" value="TreeGrafter"/>
</dbReference>
<dbReference type="AlphaFoldDB" id="A0A1X2G8I5"/>
<keyword evidence="8" id="KW-1185">Reference proteome</keyword>
<dbReference type="Proteomes" id="UP000242146">
    <property type="component" value="Unassembled WGS sequence"/>
</dbReference>
<reference evidence="7 8" key="1">
    <citation type="submission" date="2016-07" db="EMBL/GenBank/DDBJ databases">
        <title>Pervasive Adenine N6-methylation of Active Genes in Fungi.</title>
        <authorList>
            <consortium name="DOE Joint Genome Institute"/>
            <person name="Mondo S.J."/>
            <person name="Dannebaum R.O."/>
            <person name="Kuo R.C."/>
            <person name="Labutti K."/>
            <person name="Haridas S."/>
            <person name="Kuo A."/>
            <person name="Salamov A."/>
            <person name="Ahrendt S.R."/>
            <person name="Lipzen A."/>
            <person name="Sullivan W."/>
            <person name="Andreopoulos W.B."/>
            <person name="Clum A."/>
            <person name="Lindquist E."/>
            <person name="Daum C."/>
            <person name="Ramamoorthy G.K."/>
            <person name="Gryganskyi A."/>
            <person name="Culley D."/>
            <person name="Magnuson J.K."/>
            <person name="James T.Y."/>
            <person name="O'Malley M.A."/>
            <person name="Stajich J.E."/>
            <person name="Spatafora J.W."/>
            <person name="Visel A."/>
            <person name="Grigoriev I.V."/>
        </authorList>
    </citation>
    <scope>NUCLEOTIDE SEQUENCE [LARGE SCALE GENOMIC DNA]</scope>
    <source>
        <strain evidence="7 8">NRRL 3301</strain>
    </source>
</reference>
<keyword evidence="4 6" id="KW-1133">Transmembrane helix</keyword>
<dbReference type="InterPro" id="IPR044089">
    <property type="entry name" value="Alr1-like"/>
</dbReference>
<dbReference type="InterPro" id="IPR002523">
    <property type="entry name" value="MgTranspt_CorA/ZnTranspt_ZntB"/>
</dbReference>
<feature type="transmembrane region" description="Helical" evidence="6">
    <location>
        <begin position="445"/>
        <end position="466"/>
    </location>
</feature>
<proteinExistence type="inferred from homology"/>
<dbReference type="Gene3D" id="1.20.58.340">
    <property type="entry name" value="Magnesium transport protein CorA, transmembrane region"/>
    <property type="match status" value="2"/>
</dbReference>
<sequence length="472" mass="54548">MPLKQRKKSIAYSAASRVSFIDAASQHSSQQYPNQVSDHDISDCVEDDVLFPQYLDVEEKLDRPSISDFDRGVRESERRASYGSALSRTISKQSRLYGESVSETTSTELRYCVYSGQKDRGTTFIPQLVSKEGREALDTMLQTAGWWLDCLNPTDEEMTVISKLFRIHALTVEDIQANEATEKIDLYPNYTFVCFRSFDTDQQTNQLYPYNFYNLIFKDGLLTVHYKHSPHPARVRHRIDQIKQHLTIVPDWINYALIDDITDAFAPVIRQVEMESLSIDELSLVLHKSERTDMLKRIGRCRKHATQLTRLLTPKLDVLRSLMKRYEEKWQRTGGYLAMVDESLTTSPEEMKEQKALNEVLLYLGDIQDHLVTMALNTSHCNRILSRAHTNYLAQVNVDLSMTYRETNQVMNRLTFMGTVFIPTLFIAGLFGMNVAVPGKKYLDLAFFFWIVLLMVSYSVLISFFGRKWKVL</sequence>
<gene>
    <name evidence="7" type="ORF">DM01DRAFT_1338984</name>
</gene>
<keyword evidence="3 6" id="KW-0812">Transmembrane</keyword>
<evidence type="ECO:0000256" key="2">
    <source>
        <dbReference type="ARBA" id="ARBA00009765"/>
    </source>
</evidence>
<dbReference type="InterPro" id="IPR045863">
    <property type="entry name" value="CorA_TM1_TM2"/>
</dbReference>
<dbReference type="SUPFAM" id="SSF144083">
    <property type="entry name" value="Magnesium transport protein CorA, transmembrane region"/>
    <property type="match status" value="1"/>
</dbReference>
<evidence type="ECO:0000256" key="5">
    <source>
        <dbReference type="ARBA" id="ARBA00023136"/>
    </source>
</evidence>
<evidence type="ECO:0000313" key="7">
    <source>
        <dbReference type="EMBL" id="ORX47758.1"/>
    </source>
</evidence>
<evidence type="ECO:0000256" key="4">
    <source>
        <dbReference type="ARBA" id="ARBA00022989"/>
    </source>
</evidence>
<evidence type="ECO:0000256" key="3">
    <source>
        <dbReference type="ARBA" id="ARBA00022692"/>
    </source>
</evidence>
<evidence type="ECO:0000256" key="6">
    <source>
        <dbReference type="SAM" id="Phobius"/>
    </source>
</evidence>
<comment type="similarity">
    <text evidence="2">Belongs to the CorA metal ion transporter (MIT) (TC 1.A.35) family.</text>
</comment>